<comment type="caution">
    <text evidence="4">The sequence shown here is derived from an EMBL/GenBank/DDBJ whole genome shotgun (WGS) entry which is preliminary data.</text>
</comment>
<evidence type="ECO:0000256" key="1">
    <source>
        <dbReference type="SAM" id="MobiDB-lite"/>
    </source>
</evidence>
<keyword evidence="2" id="KW-1133">Transmembrane helix</keyword>
<reference evidence="4 5" key="1">
    <citation type="submission" date="2024-10" db="EMBL/GenBank/DDBJ databases">
        <title>The Natural Products Discovery Center: Release of the First 8490 Sequenced Strains for Exploring Actinobacteria Biosynthetic Diversity.</title>
        <authorList>
            <person name="Kalkreuter E."/>
            <person name="Kautsar S.A."/>
            <person name="Yang D."/>
            <person name="Bader C.D."/>
            <person name="Teijaro C.N."/>
            <person name="Fluegel L."/>
            <person name="Davis C.M."/>
            <person name="Simpson J.R."/>
            <person name="Lauterbach L."/>
            <person name="Steele A.D."/>
            <person name="Gui C."/>
            <person name="Meng S."/>
            <person name="Li G."/>
            <person name="Viehrig K."/>
            <person name="Ye F."/>
            <person name="Su P."/>
            <person name="Kiefer A.F."/>
            <person name="Nichols A."/>
            <person name="Cepeda A.J."/>
            <person name="Yan W."/>
            <person name="Fan B."/>
            <person name="Jiang Y."/>
            <person name="Adhikari A."/>
            <person name="Zheng C.-J."/>
            <person name="Schuster L."/>
            <person name="Cowan T.M."/>
            <person name="Smanski M.J."/>
            <person name="Chevrette M.G."/>
            <person name="De Carvalho L.P.S."/>
            <person name="Shen B."/>
        </authorList>
    </citation>
    <scope>NUCLEOTIDE SEQUENCE [LARGE SCALE GENOMIC DNA]</scope>
    <source>
        <strain evidence="4 5">NPDC000140</strain>
    </source>
</reference>
<keyword evidence="5" id="KW-1185">Reference proteome</keyword>
<keyword evidence="2" id="KW-0812">Transmembrane</keyword>
<sequence length="279" mass="28583">MQRSTAVARFGLASLMAMCVPLTVAAPARADVEYETFMSAPQIADITLAPGQSAELPVPLSVLGNYDAEGAFVAIQTYGKSPLTLTGPTGATCTGDVQLICYLPEVITPGQTSETWGASNPFRVTAPLTAKAGTYPVGLHYMPANTSYRNVGRNRDGSWKITPTLPITQWAWSGDHTHEDQSLDVTVTAGATPTPSPSAAQPTPTPTPTRQSPDGDGTVQPTGTSSPGGGAGGGSESGGGLPVTGTPVTALTVGGLLLLVVGATVVGLARRRRTRIVVE</sequence>
<evidence type="ECO:0008006" key="6">
    <source>
        <dbReference type="Google" id="ProtNLM"/>
    </source>
</evidence>
<feature type="region of interest" description="Disordered" evidence="1">
    <location>
        <begin position="188"/>
        <end position="243"/>
    </location>
</feature>
<evidence type="ECO:0000256" key="3">
    <source>
        <dbReference type="SAM" id="SignalP"/>
    </source>
</evidence>
<evidence type="ECO:0000256" key="2">
    <source>
        <dbReference type="SAM" id="Phobius"/>
    </source>
</evidence>
<feature type="signal peptide" evidence="3">
    <location>
        <begin position="1"/>
        <end position="30"/>
    </location>
</feature>
<name>A0ABW6VSI5_9ACTN</name>
<evidence type="ECO:0000313" key="4">
    <source>
        <dbReference type="EMBL" id="MFF5200599.1"/>
    </source>
</evidence>
<feature type="compositionally biased region" description="Low complexity" evidence="1">
    <location>
        <begin position="188"/>
        <end position="225"/>
    </location>
</feature>
<evidence type="ECO:0000313" key="5">
    <source>
        <dbReference type="Proteomes" id="UP001602287"/>
    </source>
</evidence>
<feature type="compositionally biased region" description="Gly residues" evidence="1">
    <location>
        <begin position="226"/>
        <end position="242"/>
    </location>
</feature>
<organism evidence="4 5">
    <name type="scientific">Micromonospora parva</name>
    <dbReference type="NCBI Taxonomy" id="1464048"/>
    <lineage>
        <taxon>Bacteria</taxon>
        <taxon>Bacillati</taxon>
        <taxon>Actinomycetota</taxon>
        <taxon>Actinomycetes</taxon>
        <taxon>Micromonosporales</taxon>
        <taxon>Micromonosporaceae</taxon>
        <taxon>Micromonospora</taxon>
    </lineage>
</organism>
<keyword evidence="2" id="KW-0472">Membrane</keyword>
<dbReference type="EMBL" id="JBIAZM010000004">
    <property type="protein sequence ID" value="MFF5200599.1"/>
    <property type="molecule type" value="Genomic_DNA"/>
</dbReference>
<feature type="chain" id="PRO_5046716340" description="LPXTG-motif cell wall anchor domain-containing protein" evidence="3">
    <location>
        <begin position="31"/>
        <end position="279"/>
    </location>
</feature>
<accession>A0ABW6VSI5</accession>
<feature type="transmembrane region" description="Helical" evidence="2">
    <location>
        <begin position="248"/>
        <end position="269"/>
    </location>
</feature>
<proteinExistence type="predicted"/>
<keyword evidence="3" id="KW-0732">Signal</keyword>
<dbReference type="Proteomes" id="UP001602287">
    <property type="component" value="Unassembled WGS sequence"/>
</dbReference>
<dbReference type="RefSeq" id="WP_387220152.1">
    <property type="nucleotide sequence ID" value="NZ_JBIAZM010000004.1"/>
</dbReference>
<protein>
    <recommendedName>
        <fullName evidence="6">LPXTG-motif cell wall anchor domain-containing protein</fullName>
    </recommendedName>
</protein>
<gene>
    <name evidence="4" type="ORF">ACFY3B_13445</name>
</gene>